<evidence type="ECO:0000313" key="2">
    <source>
        <dbReference type="EMBL" id="KRZ98797.1"/>
    </source>
</evidence>
<comment type="similarity">
    <text evidence="1">Belongs to the TTI2 family.</text>
</comment>
<dbReference type="GO" id="GO:0110078">
    <property type="term" value="C:TTT Hsp90 cochaperone complex"/>
    <property type="evidence" value="ECO:0007669"/>
    <property type="project" value="InterPro"/>
</dbReference>
<dbReference type="GeneID" id="26842449"/>
<protein>
    <submittedName>
        <fullName evidence="2">Uncharacterized protein</fullName>
    </submittedName>
</protein>
<dbReference type="Pfam" id="PF10521">
    <property type="entry name" value="Tti2"/>
    <property type="match status" value="1"/>
</dbReference>
<dbReference type="OrthoDB" id="6417021at2759"/>
<reference evidence="2 3" key="1">
    <citation type="submission" date="2015-11" db="EMBL/GenBank/DDBJ databases">
        <title>The genome of Debaryomyces fabryi.</title>
        <authorList>
            <person name="Tafer H."/>
            <person name="Lopandic K."/>
        </authorList>
    </citation>
    <scope>NUCLEOTIDE SEQUENCE [LARGE SCALE GENOMIC DNA]</scope>
    <source>
        <strain evidence="2 3">CBS 789</strain>
    </source>
</reference>
<name>A0A0V1PRD3_9ASCO</name>
<dbReference type="InterPro" id="IPR018870">
    <property type="entry name" value="Tti2"/>
</dbReference>
<organism evidence="2 3">
    <name type="scientific">Debaryomyces fabryi</name>
    <dbReference type="NCBI Taxonomy" id="58627"/>
    <lineage>
        <taxon>Eukaryota</taxon>
        <taxon>Fungi</taxon>
        <taxon>Dikarya</taxon>
        <taxon>Ascomycota</taxon>
        <taxon>Saccharomycotina</taxon>
        <taxon>Pichiomycetes</taxon>
        <taxon>Debaryomycetaceae</taxon>
        <taxon>Debaryomyces</taxon>
    </lineage>
</organism>
<gene>
    <name evidence="2" type="ORF">AC631_05440</name>
</gene>
<evidence type="ECO:0000256" key="1">
    <source>
        <dbReference type="ARBA" id="ARBA00034736"/>
    </source>
</evidence>
<dbReference type="InterPro" id="IPR036465">
    <property type="entry name" value="vWFA_dom_sf"/>
</dbReference>
<dbReference type="Proteomes" id="UP000054251">
    <property type="component" value="Unassembled WGS sequence"/>
</dbReference>
<accession>A0A0V1PRD3</accession>
<evidence type="ECO:0000313" key="3">
    <source>
        <dbReference type="Proteomes" id="UP000054251"/>
    </source>
</evidence>
<dbReference type="SUPFAM" id="SSF53300">
    <property type="entry name" value="vWA-like"/>
    <property type="match status" value="1"/>
</dbReference>
<comment type="caution">
    <text evidence="2">The sequence shown here is derived from an EMBL/GenBank/DDBJ whole genome shotgun (WGS) entry which is preliminary data.</text>
</comment>
<dbReference type="AlphaFoldDB" id="A0A0V1PRD3"/>
<dbReference type="RefSeq" id="XP_015464900.1">
    <property type="nucleotide sequence ID" value="XM_015614269.1"/>
</dbReference>
<keyword evidence="3" id="KW-1185">Reference proteome</keyword>
<sequence>MFGSWLDELDDLLSVLYTDSIGENKLSLIQLDYIYTNIIKPYNLTSRMLLDQLLQNKPTVPSIAFFVLETAVLKESMKTEKQKDFDELCYSVSSALDLQTQNWNWMVTSNSHEYEHYFYYRIRLLCALLYKIANKDVTITDQSIVLNILASLSYHIHPRLPWTSELTSKTIQNFIENNNEVIDMIHDIIPLYIEEKLKPELLDLSPTKRQSVSNSLSNPKITPAGYAIVKPGNNRLLQGGLRPKLGYGGTSTEISTEDQRQRWKSSTKVKSISMVWFVIYVISKNEYLDQFWPLITSFILNLIDDYDPLMKSQSCELLHYFMFMTDNNEDYKKHILLKTGLVDLLIESCKTCLTYLPNLTPSDQSYHLLKIAYPTVINLCVLKGKREANHLCLIELINENILTSITHLHNRSGPNLNYPHLSLLFDQLNIIIKLYLKSNVLICLSRLNYTLNQVMSNPNIFEEEVDGIYCIKSALNVQRSIFELFKLLNDREGLRLILDYKYDFLAIWSILQKRLKYNVDENSSFDIFSLCDLNIKLLVQLAKNCQFNEFKDLQADLNQILLANPDLQFSLE</sequence>
<dbReference type="EMBL" id="LMYN01000210">
    <property type="protein sequence ID" value="KRZ98797.1"/>
    <property type="molecule type" value="Genomic_DNA"/>
</dbReference>
<proteinExistence type="inferred from homology"/>